<reference evidence="1" key="2">
    <citation type="submission" date="2020-11" db="EMBL/GenBank/DDBJ databases">
        <authorList>
            <person name="McCartney M.A."/>
            <person name="Auch B."/>
            <person name="Kono T."/>
            <person name="Mallez S."/>
            <person name="Becker A."/>
            <person name="Gohl D.M."/>
            <person name="Silverstein K.A.T."/>
            <person name="Koren S."/>
            <person name="Bechman K.B."/>
            <person name="Herman A."/>
            <person name="Abrahante J.E."/>
            <person name="Garbe J."/>
        </authorList>
    </citation>
    <scope>NUCLEOTIDE SEQUENCE</scope>
    <source>
        <strain evidence="1">Duluth1</strain>
        <tissue evidence="1">Whole animal</tissue>
    </source>
</reference>
<reference evidence="1" key="1">
    <citation type="journal article" date="2019" name="bioRxiv">
        <title>The Genome of the Zebra Mussel, Dreissena polymorpha: A Resource for Invasive Species Research.</title>
        <authorList>
            <person name="McCartney M.A."/>
            <person name="Auch B."/>
            <person name="Kono T."/>
            <person name="Mallez S."/>
            <person name="Zhang Y."/>
            <person name="Obille A."/>
            <person name="Becker A."/>
            <person name="Abrahante J.E."/>
            <person name="Garbe J."/>
            <person name="Badalamenti J.P."/>
            <person name="Herman A."/>
            <person name="Mangelson H."/>
            <person name="Liachko I."/>
            <person name="Sullivan S."/>
            <person name="Sone E.D."/>
            <person name="Koren S."/>
            <person name="Silverstein K.A.T."/>
            <person name="Beckman K.B."/>
            <person name="Gohl D.M."/>
        </authorList>
    </citation>
    <scope>NUCLEOTIDE SEQUENCE</scope>
    <source>
        <strain evidence="1">Duluth1</strain>
        <tissue evidence="1">Whole animal</tissue>
    </source>
</reference>
<sequence length="53" mass="5962">MNVTDSFSYLNVGISKVFIDISVCSNRFFGPEVRREYYRVRLATTAGRPGEAA</sequence>
<accession>A0A9D4DEZ6</accession>
<gene>
    <name evidence="1" type="ORF">DPMN_180796</name>
</gene>
<protein>
    <submittedName>
        <fullName evidence="1">Uncharacterized protein</fullName>
    </submittedName>
</protein>
<comment type="caution">
    <text evidence="1">The sequence shown here is derived from an EMBL/GenBank/DDBJ whole genome shotgun (WGS) entry which is preliminary data.</text>
</comment>
<dbReference type="EMBL" id="JAIWYP010000010">
    <property type="protein sequence ID" value="KAH3746389.1"/>
    <property type="molecule type" value="Genomic_DNA"/>
</dbReference>
<name>A0A9D4DEZ6_DREPO</name>
<evidence type="ECO:0000313" key="1">
    <source>
        <dbReference type="EMBL" id="KAH3746389.1"/>
    </source>
</evidence>
<dbReference type="Proteomes" id="UP000828390">
    <property type="component" value="Unassembled WGS sequence"/>
</dbReference>
<proteinExistence type="predicted"/>
<evidence type="ECO:0000313" key="2">
    <source>
        <dbReference type="Proteomes" id="UP000828390"/>
    </source>
</evidence>
<dbReference type="AlphaFoldDB" id="A0A9D4DEZ6"/>
<keyword evidence="2" id="KW-1185">Reference proteome</keyword>
<organism evidence="1 2">
    <name type="scientific">Dreissena polymorpha</name>
    <name type="common">Zebra mussel</name>
    <name type="synonym">Mytilus polymorpha</name>
    <dbReference type="NCBI Taxonomy" id="45954"/>
    <lineage>
        <taxon>Eukaryota</taxon>
        <taxon>Metazoa</taxon>
        <taxon>Spiralia</taxon>
        <taxon>Lophotrochozoa</taxon>
        <taxon>Mollusca</taxon>
        <taxon>Bivalvia</taxon>
        <taxon>Autobranchia</taxon>
        <taxon>Heteroconchia</taxon>
        <taxon>Euheterodonta</taxon>
        <taxon>Imparidentia</taxon>
        <taxon>Neoheterodontei</taxon>
        <taxon>Myida</taxon>
        <taxon>Dreissenoidea</taxon>
        <taxon>Dreissenidae</taxon>
        <taxon>Dreissena</taxon>
    </lineage>
</organism>